<comment type="caution">
    <text evidence="6">The sequence shown here is derived from an EMBL/GenBank/DDBJ whole genome shotgun (WGS) entry which is preliminary data.</text>
</comment>
<evidence type="ECO:0000256" key="5">
    <source>
        <dbReference type="PIRSR" id="PIRSR000343-2"/>
    </source>
</evidence>
<dbReference type="PIRSF" id="PIRSF000343">
    <property type="entry name" value="Haem_Oase"/>
    <property type="match status" value="1"/>
</dbReference>
<name>A0A4U2YIJ9_9ACTN</name>
<dbReference type="PRINTS" id="PR00088">
    <property type="entry name" value="HAEMOXYGNASE"/>
</dbReference>
<proteinExistence type="predicted"/>
<dbReference type="GO" id="GO:0004392">
    <property type="term" value="F:heme oxygenase (decyclizing) activity"/>
    <property type="evidence" value="ECO:0007669"/>
    <property type="project" value="InterPro"/>
</dbReference>
<evidence type="ECO:0000313" key="7">
    <source>
        <dbReference type="Proteomes" id="UP000307808"/>
    </source>
</evidence>
<evidence type="ECO:0000256" key="2">
    <source>
        <dbReference type="ARBA" id="ARBA00022723"/>
    </source>
</evidence>
<dbReference type="PANTHER" id="PTHR10720:SF0">
    <property type="entry name" value="HEME OXYGENASE"/>
    <property type="match status" value="1"/>
</dbReference>
<dbReference type="CDD" id="cd19165">
    <property type="entry name" value="HemeO"/>
    <property type="match status" value="1"/>
</dbReference>
<evidence type="ECO:0000256" key="3">
    <source>
        <dbReference type="ARBA" id="ARBA00023004"/>
    </source>
</evidence>
<keyword evidence="3 5" id="KW-0408">Iron</keyword>
<dbReference type="GO" id="GO:0046872">
    <property type="term" value="F:metal ion binding"/>
    <property type="evidence" value="ECO:0007669"/>
    <property type="project" value="UniProtKB-KW"/>
</dbReference>
<dbReference type="OrthoDB" id="5493802at2"/>
<dbReference type="RefSeq" id="WP_137067243.1">
    <property type="nucleotide sequence ID" value="NZ_CP040748.1"/>
</dbReference>
<keyword evidence="1 4" id="KW-0349">Heme</keyword>
<evidence type="ECO:0000313" key="6">
    <source>
        <dbReference type="EMBL" id="TKI60937.1"/>
    </source>
</evidence>
<reference evidence="6 7" key="1">
    <citation type="submission" date="2019-04" db="EMBL/GenBank/DDBJ databases">
        <authorList>
            <person name="Dong K."/>
        </authorList>
    </citation>
    <scope>NUCLEOTIDE SEQUENCE [LARGE SCALE GENOMIC DNA]</scope>
    <source>
        <strain evidence="7">dk3543</strain>
    </source>
</reference>
<keyword evidence="7" id="KW-1185">Reference proteome</keyword>
<dbReference type="GO" id="GO:0006979">
    <property type="term" value="P:response to oxidative stress"/>
    <property type="evidence" value="ECO:0007669"/>
    <property type="project" value="TreeGrafter"/>
</dbReference>
<dbReference type="GO" id="GO:0020037">
    <property type="term" value="F:heme binding"/>
    <property type="evidence" value="ECO:0007669"/>
    <property type="project" value="TreeGrafter"/>
</dbReference>
<dbReference type="GO" id="GO:0006788">
    <property type="term" value="P:heme oxidation"/>
    <property type="evidence" value="ECO:0007669"/>
    <property type="project" value="InterPro"/>
</dbReference>
<feature type="binding site" description="axial binding residue" evidence="5">
    <location>
        <position position="23"/>
    </location>
    <ligand>
        <name>heme b</name>
        <dbReference type="ChEBI" id="CHEBI:60344"/>
    </ligand>
    <ligandPart>
        <name>Fe</name>
        <dbReference type="ChEBI" id="CHEBI:18248"/>
    </ligandPart>
</feature>
<dbReference type="Pfam" id="PF01126">
    <property type="entry name" value="Heme_oxygenase"/>
    <property type="match status" value="1"/>
</dbReference>
<dbReference type="Proteomes" id="UP000307808">
    <property type="component" value="Unassembled WGS sequence"/>
</dbReference>
<feature type="binding site" evidence="4">
    <location>
        <position position="130"/>
    </location>
    <ligand>
        <name>heme b</name>
        <dbReference type="ChEBI" id="CHEBI:60344"/>
    </ligand>
</feature>
<sequence length="219" mass="23984">MSITEAAPLPLSAAFKQGSKELHDQAEAATFIDDLMNGKVNLAGYVNYLKSLRIVYAALEEVARDNASDPIVAVMHDPALERLASIEADIEALSTGAPEESLCQHEAAQAYAAAIHAASGHAPRVIAHHYTRYLGDLSGGLAIGRILGRTFDLEDRGLAMYHFEDIKAKVYKDDYRERLDNLPFDDAQRAEAVTEVQAAFRHNQAVFAELGKNLASYQR</sequence>
<keyword evidence="2 5" id="KW-0479">Metal-binding</keyword>
<dbReference type="GO" id="GO:0042167">
    <property type="term" value="P:heme catabolic process"/>
    <property type="evidence" value="ECO:0007669"/>
    <property type="project" value="TreeGrafter"/>
</dbReference>
<feature type="binding site" evidence="4">
    <location>
        <position position="176"/>
    </location>
    <ligand>
        <name>heme b</name>
        <dbReference type="ChEBI" id="CHEBI:60344"/>
    </ligand>
</feature>
<dbReference type="Gene3D" id="1.20.910.10">
    <property type="entry name" value="Heme oxygenase-like"/>
    <property type="match status" value="1"/>
</dbReference>
<organism evidence="6 7">
    <name type="scientific">Nocardioides jishulii</name>
    <dbReference type="NCBI Taxonomy" id="2575440"/>
    <lineage>
        <taxon>Bacteria</taxon>
        <taxon>Bacillati</taxon>
        <taxon>Actinomycetota</taxon>
        <taxon>Actinomycetes</taxon>
        <taxon>Propionibacteriales</taxon>
        <taxon>Nocardioidaceae</taxon>
        <taxon>Nocardioides</taxon>
    </lineage>
</organism>
<dbReference type="EMBL" id="SZPY01000004">
    <property type="protein sequence ID" value="TKI60937.1"/>
    <property type="molecule type" value="Genomic_DNA"/>
</dbReference>
<dbReference type="SUPFAM" id="SSF48613">
    <property type="entry name" value="Heme oxygenase-like"/>
    <property type="match status" value="1"/>
</dbReference>
<evidence type="ECO:0000256" key="4">
    <source>
        <dbReference type="PIRSR" id="PIRSR000343-1"/>
    </source>
</evidence>
<dbReference type="PANTHER" id="PTHR10720">
    <property type="entry name" value="HEME OXYGENASE"/>
    <property type="match status" value="1"/>
</dbReference>
<feature type="binding site" evidence="4">
    <location>
        <position position="16"/>
    </location>
    <ligand>
        <name>heme b</name>
        <dbReference type="ChEBI" id="CHEBI:60344"/>
    </ligand>
</feature>
<protein>
    <submittedName>
        <fullName evidence="6">Biliverdin-producing heme oxygenase</fullName>
    </submittedName>
</protein>
<dbReference type="InterPro" id="IPR016084">
    <property type="entry name" value="Haem_Oase-like_multi-hlx"/>
</dbReference>
<dbReference type="InterPro" id="IPR016053">
    <property type="entry name" value="Haem_Oase-like"/>
</dbReference>
<dbReference type="InterPro" id="IPR002051">
    <property type="entry name" value="Haem_Oase"/>
</dbReference>
<gene>
    <name evidence="6" type="ORF">FC770_15695</name>
</gene>
<dbReference type="AlphaFoldDB" id="A0A4U2YIJ9"/>
<evidence type="ECO:0000256" key="1">
    <source>
        <dbReference type="ARBA" id="ARBA00022617"/>
    </source>
</evidence>
<accession>A0A4U2YIJ9</accession>